<dbReference type="Proteomes" id="UP000007939">
    <property type="component" value="Chromosome"/>
</dbReference>
<gene>
    <name evidence="9" type="ordered locus">Spico_0093</name>
</gene>
<evidence type="ECO:0000256" key="1">
    <source>
        <dbReference type="ARBA" id="ARBA00022741"/>
    </source>
</evidence>
<reference evidence="10" key="1">
    <citation type="submission" date="2011-04" db="EMBL/GenBank/DDBJ databases">
        <title>The complete genome of Spirochaeta coccoides DSM 17374.</title>
        <authorList>
            <person name="Lucas S."/>
            <person name="Copeland A."/>
            <person name="Lapidus A."/>
            <person name="Bruce D."/>
            <person name="Goodwin L."/>
            <person name="Pitluck S."/>
            <person name="Peters L."/>
            <person name="Kyrpides N."/>
            <person name="Mavromatis K."/>
            <person name="Pagani I."/>
            <person name="Ivanova N."/>
            <person name="Ovchinnikova G."/>
            <person name="Lu M."/>
            <person name="Detter J.C."/>
            <person name="Tapia R."/>
            <person name="Han C."/>
            <person name="Land M."/>
            <person name="Hauser L."/>
            <person name="Markowitz V."/>
            <person name="Cheng J.-F."/>
            <person name="Hugenholtz P."/>
            <person name="Woyke T."/>
            <person name="Wu D."/>
            <person name="Spring S."/>
            <person name="Schroeder M."/>
            <person name="Brambilla E."/>
            <person name="Klenk H.-P."/>
            <person name="Eisen J.A."/>
        </authorList>
    </citation>
    <scope>NUCLEOTIDE SEQUENCE [LARGE SCALE GENOMIC DNA]</scope>
    <source>
        <strain evidence="10">ATCC BAA-1237 / DSM 17374 / SPN1</strain>
    </source>
</reference>
<dbReference type="SUPFAM" id="SSF52540">
    <property type="entry name" value="P-loop containing nucleoside triphosphate hydrolases"/>
    <property type="match status" value="1"/>
</dbReference>
<dbReference type="InterPro" id="IPR051927">
    <property type="entry name" value="Zn_Chap_cDPG_Synth"/>
</dbReference>
<accession>F4GJ40</accession>
<dbReference type="GO" id="GO:0000166">
    <property type="term" value="F:nucleotide binding"/>
    <property type="evidence" value="ECO:0007669"/>
    <property type="project" value="UniProtKB-KW"/>
</dbReference>
<evidence type="ECO:0000313" key="10">
    <source>
        <dbReference type="Proteomes" id="UP000007939"/>
    </source>
</evidence>
<keyword evidence="10" id="KW-1185">Reference proteome</keyword>
<dbReference type="InterPro" id="IPR011629">
    <property type="entry name" value="CobW-like_C"/>
</dbReference>
<dbReference type="eggNOG" id="COG0523">
    <property type="taxonomic scope" value="Bacteria"/>
</dbReference>
<dbReference type="EMBL" id="CP002659">
    <property type="protein sequence ID" value="AEC01335.1"/>
    <property type="molecule type" value="Genomic_DNA"/>
</dbReference>
<keyword evidence="3" id="KW-0143">Chaperone</keyword>
<keyword evidence="1" id="KW-0547">Nucleotide-binding</keyword>
<dbReference type="InterPro" id="IPR036627">
    <property type="entry name" value="CobW-likC_sf"/>
</dbReference>
<sequence>MPRKKLPVTVLSGFLGAGKTSLLNHILTSRHGLKIAVIVNDLSEVNIDALVLQGQDVSRSSDTLIQMQNGCICCTLRSDLMDQIDKLAARQEFDYLLIEASGVSDPLTIAQPFLGEDGKMRASRKGAVLDTIVTVVDASTFMRMFNSHDLDEYPDLGILLSNQIEFADIVILNKTDLTTEQSLRELEEYLGVVNSRARIIRTHHGIVPLEDVVGTGRFDFGSALDSAAWEERIASQESMDDEHHHHEDDDNHDEDCSCGHCHEHAHHHEEGHELGGFGITSMTYKARRPFHPVRLKKFLLEGMPGLLRAKGYVWMAGDSMRAWFLTLAGSTLFSEPQAYWWAAVPEQIPDDADFKKFLAAMWEEPFGDRRQEIVFIGRAWDKAELRRRLDEVLLTDEEMKQKNVWRSWFESLDPADQNYIMGSVASAGQQAGFHPGRNML</sequence>
<dbReference type="SMART" id="SM00833">
    <property type="entry name" value="CobW_C"/>
    <property type="match status" value="1"/>
</dbReference>
<evidence type="ECO:0000256" key="6">
    <source>
        <dbReference type="ARBA" id="ARBA00049117"/>
    </source>
</evidence>
<reference evidence="9 10" key="2">
    <citation type="journal article" date="2012" name="Stand. Genomic Sci.">
        <title>Complete genome sequence of the termite hindgut bacterium Spirochaeta coccoides type strain (SPN1(T)), reclassification in the genus Sphaerochaeta as Sphaerochaeta coccoides comb. nov. and emendations of the family Spirochaetaceae and the genus Sphaerochaeta.</title>
        <authorList>
            <person name="Abt B."/>
            <person name="Han C."/>
            <person name="Scheuner C."/>
            <person name="Lu M."/>
            <person name="Lapidus A."/>
            <person name="Nolan M."/>
            <person name="Lucas S."/>
            <person name="Hammon N."/>
            <person name="Deshpande S."/>
            <person name="Cheng J.F."/>
            <person name="Tapia R."/>
            <person name="Goodwin L.A."/>
            <person name="Pitluck S."/>
            <person name="Liolios K."/>
            <person name="Pagani I."/>
            <person name="Ivanova N."/>
            <person name="Mavromatis K."/>
            <person name="Mikhailova N."/>
            <person name="Huntemann M."/>
            <person name="Pati A."/>
            <person name="Chen A."/>
            <person name="Palaniappan K."/>
            <person name="Land M."/>
            <person name="Hauser L."/>
            <person name="Brambilla E.M."/>
            <person name="Rohde M."/>
            <person name="Spring S."/>
            <person name="Gronow S."/>
            <person name="Goker M."/>
            <person name="Woyke T."/>
            <person name="Bristow J."/>
            <person name="Eisen J.A."/>
            <person name="Markowitz V."/>
            <person name="Hugenholtz P."/>
            <person name="Kyrpides N.C."/>
            <person name="Klenk H.P."/>
            <person name="Detter J.C."/>
        </authorList>
    </citation>
    <scope>NUCLEOTIDE SEQUENCE [LARGE SCALE GENOMIC DNA]</scope>
    <source>
        <strain evidence="10">ATCC BAA-1237 / DSM 17374 / SPN1</strain>
    </source>
</reference>
<feature type="compositionally biased region" description="Basic and acidic residues" evidence="7">
    <location>
        <begin position="241"/>
        <end position="255"/>
    </location>
</feature>
<feature type="domain" description="CobW C-terminal" evidence="8">
    <location>
        <begin position="279"/>
        <end position="393"/>
    </location>
</feature>
<evidence type="ECO:0000256" key="3">
    <source>
        <dbReference type="ARBA" id="ARBA00023186"/>
    </source>
</evidence>
<dbReference type="InterPro" id="IPR003495">
    <property type="entry name" value="CobW/HypB/UreG_nucleotide-bd"/>
</dbReference>
<keyword evidence="2" id="KW-0378">Hydrolase</keyword>
<comment type="similarity">
    <text evidence="4">Belongs to the SIMIBI class G3E GTPase family. ZNG1 subfamily.</text>
</comment>
<dbReference type="STRING" id="760011.Spico_0093"/>
<name>F4GJ40_PARC1</name>
<dbReference type="PANTHER" id="PTHR43603:SF1">
    <property type="entry name" value="ZINC-REGULATED GTPASE METALLOPROTEIN ACTIVATOR 1"/>
    <property type="match status" value="1"/>
</dbReference>
<evidence type="ECO:0000313" key="9">
    <source>
        <dbReference type="EMBL" id="AEC01335.1"/>
    </source>
</evidence>
<dbReference type="CDD" id="cd03112">
    <property type="entry name" value="CobW-like"/>
    <property type="match status" value="1"/>
</dbReference>
<evidence type="ECO:0000256" key="5">
    <source>
        <dbReference type="ARBA" id="ARBA00045658"/>
    </source>
</evidence>
<dbReference type="Pfam" id="PF02492">
    <property type="entry name" value="cobW"/>
    <property type="match status" value="1"/>
</dbReference>
<evidence type="ECO:0000256" key="2">
    <source>
        <dbReference type="ARBA" id="ARBA00022801"/>
    </source>
</evidence>
<dbReference type="AlphaFoldDB" id="F4GJ40"/>
<evidence type="ECO:0000256" key="4">
    <source>
        <dbReference type="ARBA" id="ARBA00034320"/>
    </source>
</evidence>
<dbReference type="PANTHER" id="PTHR43603">
    <property type="entry name" value="COBW DOMAIN-CONTAINING PROTEIN DDB_G0274527"/>
    <property type="match status" value="1"/>
</dbReference>
<dbReference type="GO" id="GO:0016787">
    <property type="term" value="F:hydrolase activity"/>
    <property type="evidence" value="ECO:0007669"/>
    <property type="project" value="UniProtKB-KW"/>
</dbReference>
<dbReference type="InterPro" id="IPR027417">
    <property type="entry name" value="P-loop_NTPase"/>
</dbReference>
<proteinExistence type="inferred from homology"/>
<feature type="region of interest" description="Disordered" evidence="7">
    <location>
        <begin position="235"/>
        <end position="255"/>
    </location>
</feature>
<comment type="function">
    <text evidence="5">Zinc chaperone that directly transfers zinc cofactor to target proteins, thereby activating them. Zinc is transferred from the CXCC motif in the GTPase domain to the zinc binding site in target proteins in a process requiring GTP hydrolysis.</text>
</comment>
<comment type="catalytic activity">
    <reaction evidence="6">
        <text>GTP + H2O = GDP + phosphate + H(+)</text>
        <dbReference type="Rhea" id="RHEA:19669"/>
        <dbReference type="ChEBI" id="CHEBI:15377"/>
        <dbReference type="ChEBI" id="CHEBI:15378"/>
        <dbReference type="ChEBI" id="CHEBI:37565"/>
        <dbReference type="ChEBI" id="CHEBI:43474"/>
        <dbReference type="ChEBI" id="CHEBI:58189"/>
    </reaction>
    <physiologicalReaction direction="left-to-right" evidence="6">
        <dbReference type="Rhea" id="RHEA:19670"/>
    </physiologicalReaction>
</comment>
<dbReference type="Gene3D" id="3.40.50.300">
    <property type="entry name" value="P-loop containing nucleotide triphosphate hydrolases"/>
    <property type="match status" value="1"/>
</dbReference>
<dbReference type="OrthoDB" id="9808822at2"/>
<dbReference type="Gene3D" id="3.30.1220.10">
    <property type="entry name" value="CobW-like, C-terminal domain"/>
    <property type="match status" value="1"/>
</dbReference>
<dbReference type="RefSeq" id="WP_013738731.1">
    <property type="nucleotide sequence ID" value="NC_015436.1"/>
</dbReference>
<dbReference type="Pfam" id="PF07683">
    <property type="entry name" value="CobW_C"/>
    <property type="match status" value="1"/>
</dbReference>
<organism evidence="9 10">
    <name type="scientific">Parasphaerochaeta coccoides (strain ATCC BAA-1237 / DSM 17374 / SPN1)</name>
    <name type="common">Sphaerochaeta coccoides</name>
    <dbReference type="NCBI Taxonomy" id="760011"/>
    <lineage>
        <taxon>Bacteria</taxon>
        <taxon>Pseudomonadati</taxon>
        <taxon>Spirochaetota</taxon>
        <taxon>Spirochaetia</taxon>
        <taxon>Spirochaetales</taxon>
        <taxon>Sphaerochaetaceae</taxon>
        <taxon>Parasphaerochaeta</taxon>
    </lineage>
</organism>
<protein>
    <submittedName>
        <fullName evidence="9">Cobalamin synthesis protein P47K</fullName>
    </submittedName>
</protein>
<evidence type="ECO:0000259" key="8">
    <source>
        <dbReference type="SMART" id="SM00833"/>
    </source>
</evidence>
<dbReference type="HOGENOM" id="CLU_017452_2_0_12"/>
<evidence type="ECO:0000256" key="7">
    <source>
        <dbReference type="SAM" id="MobiDB-lite"/>
    </source>
</evidence>
<dbReference type="KEGG" id="scc:Spico_0093"/>